<evidence type="ECO:0000259" key="6">
    <source>
        <dbReference type="Pfam" id="PF00107"/>
    </source>
</evidence>
<dbReference type="InterPro" id="IPR011032">
    <property type="entry name" value="GroES-like_sf"/>
</dbReference>
<dbReference type="InterPro" id="IPR013154">
    <property type="entry name" value="ADH-like_N"/>
</dbReference>
<keyword evidence="9" id="KW-1185">Reference proteome</keyword>
<dbReference type="PANTHER" id="PTHR42813">
    <property type="entry name" value="ZINC-TYPE ALCOHOL DEHYDROGENASE-LIKE"/>
    <property type="match status" value="1"/>
</dbReference>
<evidence type="ECO:0000256" key="4">
    <source>
        <dbReference type="ARBA" id="ARBA00023002"/>
    </source>
</evidence>
<proteinExistence type="inferred from homology"/>
<evidence type="ECO:0000313" key="8">
    <source>
        <dbReference type="EMBL" id="KZO91428.1"/>
    </source>
</evidence>
<dbReference type="OrthoDB" id="3941538at2759"/>
<dbReference type="PANTHER" id="PTHR42813:SF2">
    <property type="entry name" value="DEHYDROGENASE, ZINC-CONTAINING, PUTATIVE (AFU_ORTHOLOGUE AFUA_2G02810)-RELATED"/>
    <property type="match status" value="1"/>
</dbReference>
<evidence type="ECO:0000256" key="5">
    <source>
        <dbReference type="RuleBase" id="RU361277"/>
    </source>
</evidence>
<keyword evidence="4" id="KW-0560">Oxidoreductase</keyword>
<dbReference type="Gene3D" id="3.40.50.720">
    <property type="entry name" value="NAD(P)-binding Rossmann-like Domain"/>
    <property type="match status" value="1"/>
</dbReference>
<keyword evidence="2 5" id="KW-0479">Metal-binding</keyword>
<dbReference type="Pfam" id="PF08240">
    <property type="entry name" value="ADH_N"/>
    <property type="match status" value="1"/>
</dbReference>
<dbReference type="Pfam" id="PF00107">
    <property type="entry name" value="ADH_zinc_N"/>
    <property type="match status" value="1"/>
</dbReference>
<dbReference type="AlphaFoldDB" id="A0A167HAV1"/>
<evidence type="ECO:0000256" key="3">
    <source>
        <dbReference type="ARBA" id="ARBA00022833"/>
    </source>
</evidence>
<dbReference type="SUPFAM" id="SSF51735">
    <property type="entry name" value="NAD(P)-binding Rossmann-fold domains"/>
    <property type="match status" value="1"/>
</dbReference>
<organism evidence="8 9">
    <name type="scientific">Calocera viscosa (strain TUFC12733)</name>
    <dbReference type="NCBI Taxonomy" id="1330018"/>
    <lineage>
        <taxon>Eukaryota</taxon>
        <taxon>Fungi</taxon>
        <taxon>Dikarya</taxon>
        <taxon>Basidiomycota</taxon>
        <taxon>Agaricomycotina</taxon>
        <taxon>Dacrymycetes</taxon>
        <taxon>Dacrymycetales</taxon>
        <taxon>Dacrymycetaceae</taxon>
        <taxon>Calocera</taxon>
    </lineage>
</organism>
<keyword evidence="3 5" id="KW-0862">Zinc</keyword>
<dbReference type="EMBL" id="KV417323">
    <property type="protein sequence ID" value="KZO91428.1"/>
    <property type="molecule type" value="Genomic_DNA"/>
</dbReference>
<evidence type="ECO:0000313" key="9">
    <source>
        <dbReference type="Proteomes" id="UP000076738"/>
    </source>
</evidence>
<dbReference type="GO" id="GO:0008270">
    <property type="term" value="F:zinc ion binding"/>
    <property type="evidence" value="ECO:0007669"/>
    <property type="project" value="InterPro"/>
</dbReference>
<dbReference type="GO" id="GO:0016491">
    <property type="term" value="F:oxidoreductase activity"/>
    <property type="evidence" value="ECO:0007669"/>
    <property type="project" value="UniProtKB-KW"/>
</dbReference>
<evidence type="ECO:0000259" key="7">
    <source>
        <dbReference type="Pfam" id="PF08240"/>
    </source>
</evidence>
<dbReference type="InterPro" id="IPR013149">
    <property type="entry name" value="ADH-like_C"/>
</dbReference>
<name>A0A167HAV1_CALVF</name>
<feature type="domain" description="Alcohol dehydrogenase-like N-terminal" evidence="7">
    <location>
        <begin position="5"/>
        <end position="80"/>
    </location>
</feature>
<dbReference type="SUPFAM" id="SSF50129">
    <property type="entry name" value="GroES-like"/>
    <property type="match status" value="1"/>
</dbReference>
<feature type="domain" description="Alcohol dehydrogenase-like C-terminal" evidence="6">
    <location>
        <begin position="135"/>
        <end position="241"/>
    </location>
</feature>
<dbReference type="InterPro" id="IPR002328">
    <property type="entry name" value="ADH_Zn_CS"/>
</dbReference>
<protein>
    <submittedName>
        <fullName evidence="8">GroES-like protein</fullName>
    </submittedName>
</protein>
<evidence type="ECO:0000256" key="2">
    <source>
        <dbReference type="ARBA" id="ARBA00022723"/>
    </source>
</evidence>
<dbReference type="InterPro" id="IPR036291">
    <property type="entry name" value="NAD(P)-bd_dom_sf"/>
</dbReference>
<dbReference type="STRING" id="1330018.A0A167HAV1"/>
<dbReference type="Proteomes" id="UP000076738">
    <property type="component" value="Unassembled WGS sequence"/>
</dbReference>
<comment type="similarity">
    <text evidence="5">Belongs to the zinc-containing alcohol dehydrogenase family.</text>
</comment>
<sequence length="305" mass="33106">MPFPAWDFIVGHEVVGFVHEVGPDVKKFKVGDRVVSAFVSSCRECFFCVRGLTCRCENSLTFGTPGLDGTQAEYARIPLADGTLFPAPADLKDQHLVLLGDIFPTGYSTVWHAWKFLPEEVKQFPTSAVVLGCGPVGLCGVLSAKQKFTKVFAVDSVQARLDQAARYGAIPILLNANTAAAIRAQTDGRGPDAVMEIVGAPDAFDLALDIVRVGGVIASCGLHTSTLHMPGLKLYQKNVALKFGRTSVIDLYDECVELLRKLVKEGKMDGFVEASVRLSNAPEYYDLFDKREIGKTLFQAVSSLN</sequence>
<reference evidence="8 9" key="1">
    <citation type="journal article" date="2016" name="Mol. Biol. Evol.">
        <title>Comparative Genomics of Early-Diverging Mushroom-Forming Fungi Provides Insights into the Origins of Lignocellulose Decay Capabilities.</title>
        <authorList>
            <person name="Nagy L.G."/>
            <person name="Riley R."/>
            <person name="Tritt A."/>
            <person name="Adam C."/>
            <person name="Daum C."/>
            <person name="Floudas D."/>
            <person name="Sun H."/>
            <person name="Yadav J.S."/>
            <person name="Pangilinan J."/>
            <person name="Larsson K.H."/>
            <person name="Matsuura K."/>
            <person name="Barry K."/>
            <person name="Labutti K."/>
            <person name="Kuo R."/>
            <person name="Ohm R.A."/>
            <person name="Bhattacharya S.S."/>
            <person name="Shirouzu T."/>
            <person name="Yoshinaga Y."/>
            <person name="Martin F.M."/>
            <person name="Grigoriev I.V."/>
            <person name="Hibbett D.S."/>
        </authorList>
    </citation>
    <scope>NUCLEOTIDE SEQUENCE [LARGE SCALE GENOMIC DNA]</scope>
    <source>
        <strain evidence="8 9">TUFC12733</strain>
    </source>
</reference>
<dbReference type="Gene3D" id="3.90.180.10">
    <property type="entry name" value="Medium-chain alcohol dehydrogenases, catalytic domain"/>
    <property type="match status" value="1"/>
</dbReference>
<comment type="cofactor">
    <cofactor evidence="1 5">
        <name>Zn(2+)</name>
        <dbReference type="ChEBI" id="CHEBI:29105"/>
    </cofactor>
</comment>
<dbReference type="PROSITE" id="PS00059">
    <property type="entry name" value="ADH_ZINC"/>
    <property type="match status" value="1"/>
</dbReference>
<gene>
    <name evidence="8" type="ORF">CALVIDRAFT_345437</name>
</gene>
<accession>A0A167HAV1</accession>
<evidence type="ECO:0000256" key="1">
    <source>
        <dbReference type="ARBA" id="ARBA00001947"/>
    </source>
</evidence>